<evidence type="ECO:0000256" key="1">
    <source>
        <dbReference type="SAM" id="Phobius"/>
    </source>
</evidence>
<gene>
    <name evidence="3" type="ORF">E1163_15315</name>
</gene>
<dbReference type="EMBL" id="SMLW01000575">
    <property type="protein sequence ID" value="MTI26326.1"/>
    <property type="molecule type" value="Genomic_DNA"/>
</dbReference>
<keyword evidence="1" id="KW-0472">Membrane</keyword>
<sequence length="84" mass="9539">MKKIGLLLIFCLASFFVKAQDKIEITESDYANEEVEMADRFREEGKIYVLTGVICIILGGLVAYLVVIDKKVSRIEKQLLNNDI</sequence>
<name>A0ABW9RQM5_9BACT</name>
<dbReference type="RefSeq" id="WP_155173337.1">
    <property type="nucleotide sequence ID" value="NZ_BAAAFL010000012.1"/>
</dbReference>
<feature type="signal peptide" evidence="2">
    <location>
        <begin position="1"/>
        <end position="19"/>
    </location>
</feature>
<evidence type="ECO:0000313" key="3">
    <source>
        <dbReference type="EMBL" id="MTI26326.1"/>
    </source>
</evidence>
<dbReference type="Pfam" id="PF20077">
    <property type="entry name" value="CcmD_alt"/>
    <property type="match status" value="1"/>
</dbReference>
<keyword evidence="1" id="KW-0812">Transmembrane</keyword>
<evidence type="ECO:0000256" key="2">
    <source>
        <dbReference type="SAM" id="SignalP"/>
    </source>
</evidence>
<reference evidence="3 4" key="1">
    <citation type="submission" date="2019-02" db="EMBL/GenBank/DDBJ databases">
        <authorList>
            <person name="Goldberg S.R."/>
            <person name="Haltli B.A."/>
            <person name="Correa H."/>
            <person name="Russell K.G."/>
        </authorList>
    </citation>
    <scope>NUCLEOTIDE SEQUENCE [LARGE SCALE GENOMIC DNA]</scope>
    <source>
        <strain evidence="3 4">JCM 16186</strain>
    </source>
</reference>
<feature type="transmembrane region" description="Helical" evidence="1">
    <location>
        <begin position="47"/>
        <end position="67"/>
    </location>
</feature>
<keyword evidence="1" id="KW-1133">Transmembrane helix</keyword>
<evidence type="ECO:0000313" key="4">
    <source>
        <dbReference type="Proteomes" id="UP000798808"/>
    </source>
</evidence>
<protein>
    <submittedName>
        <fullName evidence="3">CcmD family protein</fullName>
    </submittedName>
</protein>
<dbReference type="Proteomes" id="UP000798808">
    <property type="component" value="Unassembled WGS sequence"/>
</dbReference>
<keyword evidence="4" id="KW-1185">Reference proteome</keyword>
<comment type="caution">
    <text evidence="3">The sequence shown here is derived from an EMBL/GenBank/DDBJ whole genome shotgun (WGS) entry which is preliminary data.</text>
</comment>
<feature type="chain" id="PRO_5045735121" evidence="2">
    <location>
        <begin position="20"/>
        <end position="84"/>
    </location>
</feature>
<accession>A0ABW9RQM5</accession>
<keyword evidence="2" id="KW-0732">Signal</keyword>
<proteinExistence type="predicted"/>
<organism evidence="3 4">
    <name type="scientific">Fulvivirga kasyanovii</name>
    <dbReference type="NCBI Taxonomy" id="396812"/>
    <lineage>
        <taxon>Bacteria</taxon>
        <taxon>Pseudomonadati</taxon>
        <taxon>Bacteroidota</taxon>
        <taxon>Cytophagia</taxon>
        <taxon>Cytophagales</taxon>
        <taxon>Fulvivirgaceae</taxon>
        <taxon>Fulvivirga</taxon>
    </lineage>
</organism>